<evidence type="ECO:0000313" key="2">
    <source>
        <dbReference type="EMBL" id="KAG2383034.1"/>
    </source>
</evidence>
<dbReference type="InterPro" id="IPR011990">
    <property type="entry name" value="TPR-like_helical_dom_sf"/>
</dbReference>
<dbReference type="GeneID" id="68097456"/>
<feature type="compositionally biased region" description="Polar residues" evidence="1">
    <location>
        <begin position="795"/>
        <end position="812"/>
    </location>
</feature>
<keyword evidence="3" id="KW-1185">Reference proteome</keyword>
<sequence length="2317" mass="265842">MPAGVGRLRSTRSEIVSEVENFLIEIEKSRDQVIPVIPITASYYRDKVSYFKEQLRKQRLYSNQTATLPSSFLDGNTSTHNSSHSTIIDENLLSKFTSSANKNRQQQQRTSNTGNNQFTTSTMAPSSRIFQQLSQKSSSQNLDKKETSNEEFDDKWTLFREYITLQKQIEEVQQDSDQNYIEMRRRIDLAQVFREHGQYSEAYLQLEIVEKLAQQKGEDGIFDPKVELLHAKCLFLLSIVLKQKNKLDDASEYLESSKERADHLLNVISPSLSHRDQCTNFVFKSARLLLSEISLYSSEDVISQHLKSFQSLPLNQKLTINEESKIETILSEYLLHGLRNVKMTTSTQKITVSNLEVFRNLLYYSAVCTMMLGENQLSKKLLSVAENTSPTKSPQNGGTSKHTRTNSSDMIYFEANLEIDKKIAKLAEEIKIAEERFEKQRKSSIGGSKHTSKHKYNDDSDDDDWEDFVPATGGLSDLAKLILGGDNTEEEEAEEDPIVADIFPAKYRLFKSRSYKEDEPKIPQCILTDSLVTPLMASPLSPAASNTFSNREEFKMWIQQLSATSTTTNPYSQCNPVTIFGYSLNDRLQMNGDQLSDLYDRIMEIDVFTSKWVKLYYELCTRLYNVSSMELMISQQQTEISQQALLLQQKCAQMLINYFTLLRQYKPNTRASSSAMSISENGPISGQEILSRLSDVSDKNIDKKAFLFTVSMEIFSIAGRLFHPEQEEISFIVNVLKEWFPSQWVYIQLAKIQATIRYHMRLFRYDCMMPMKEEIRKVYDELINIFISIESSEALPTTNQQASESPQPNPNTKEGHRTSARNNPSFSIEKHYAPSIVAVACKVIILFHRYHNFWVTSLRRGVEDEWKYMPELPKHKLLSDKERFALLLRKYYPKLPLCHVKAEVAYTVGSYWLRQPKSKDDRQLAECMLFECIYLYYRLSQSVQSFGYSYFLTNNGLKALKRFSEVLYANDKYEYSSLCYEIYVHNCKLLRGRHDYQFIDDLTSVTTKHDDYKHSVQYYHILYERAKEEKKIPQIARLSTKLGNLYMEKGEILQAERIKLESIDFARKYGTLVDYKTDLEIELGTLLLQGGKFEKCIAVLYSVAQEQANKRHIVYEILSRAYLKKRWFAECEDSLTEIANVLVNFYIQLNQQQEMRILETVTKYYFKRNMFGNALECVNIAIYRCSGTFAVLANLFKLKGKILKAICQYSTRLSFPCSINETSEEELHQLVSHIEQTPTFRNNLYDGVNEHDCSYVFSKRPTYYCMAEFLQDCVDCFIKSRGYYEACSNRIGEAKVNLLIAETLLDYLFVPIALLSKDPEPYVRLKEQTEQDRHAKDNNQQFKAVAPLDYLDLNMVYSSYIEAALDTAVAASDIFLCMNSYITAAECTYLQGKISSSKSFWCECRDVLFTLFVDSEAHVILSTGTPLGVLEKIMAILKRMVRVLLCFEPDFVNKHLGIFDVYYVIDVLYDQAAKRLPTLDAESEYVDTEYQHPLTAEYYNNYFLSNLDKLIGNSRQQMDGDKQLLSKNKIFEILQRRGGSNSTSYIPSSIIPSSLSAASLTTLKKGSLKKSSSISSSSSITTEKSNLSDGSIGSNSGSNFTVSHQFLEVPFSGHGARPERPSELKPNMIQLKQKILERVFGCILTMKHDSKKYYNEIHDRLKVRNQQCMRRLYNLMNAIRESGVSISNHKKGKKSTQNLNSPAAADSPYSPLLQIKSQIFSPSKIRDRANSNVDGTTPSTLMMMDMLPGDVELMEMLIRTVNLQKGTKLKGTFQKTMNIQLILERNIARYASITPDISCIEDNNKLLQKLKILDQLVYIFYLDNVLIYYIPKEGTKVVVPFGGRDHALLDDKIKNIIDLNTHSTGTTGSTSAPTTPTTVESPTKKKISSSSMDKIEMATNNKIMNWSMSNLGRDLSIIDDYLLNMITRNAREKKPKKFIHEDVVKTLHKVLNAPSIFSYKPNVAKYEEFKNTLAEIGFSFKQLYTQKTGTLTTFGRKKSMGSIPKIDMLPNCEEPIILLCNSFLNVVPWELLFEACVTRAISVQYILNRMKKKKSNDKKTTQFVAFYSEDELKAIGPVEQERKEWIFEDIQCKLNLRRSKTAGRIHKDLQDIPFHTPIIKNGKKPTKSSYKKKYEHVLFVELASIINSQNVALSRILSEKIGKHEYPVFLFTWSDLANMSNIIHYIFLSIPDCSILFMPEMDLKKGVKYLLMLLETYYSQLNASTSNTSSPQLNSGLRDSVRTTTEDGLAALHTSQERKNLHKFLIHACKILKDEFEIPTALFFPPSLTNKPIKPIGRSRTHTATSSSFFFGESPRR</sequence>
<comment type="caution">
    <text evidence="2">The sequence shown here is derived from an EMBL/GenBank/DDBJ whole genome shotgun (WGS) entry which is preliminary data.</text>
</comment>
<feature type="region of interest" description="Disordered" evidence="1">
    <location>
        <begin position="1570"/>
        <end position="1592"/>
    </location>
</feature>
<dbReference type="RefSeq" id="XP_044548713.1">
    <property type="nucleotide sequence ID" value="XM_044694704.1"/>
</dbReference>
<feature type="compositionally biased region" description="Low complexity" evidence="1">
    <location>
        <begin position="1864"/>
        <end position="1881"/>
    </location>
</feature>
<accession>A0AA88GPZ5</accession>
<feature type="region of interest" description="Disordered" evidence="1">
    <location>
        <begin position="1864"/>
        <end position="1886"/>
    </location>
</feature>
<gene>
    <name evidence="2" type="ORF">C9374_005001</name>
</gene>
<feature type="region of interest" description="Disordered" evidence="1">
    <location>
        <begin position="441"/>
        <end position="463"/>
    </location>
</feature>
<dbReference type="EMBL" id="PYSW02000022">
    <property type="protein sequence ID" value="KAG2383034.1"/>
    <property type="molecule type" value="Genomic_DNA"/>
</dbReference>
<feature type="region of interest" description="Disordered" evidence="1">
    <location>
        <begin position="100"/>
        <end position="122"/>
    </location>
</feature>
<feature type="region of interest" description="Disordered" evidence="1">
    <location>
        <begin position="1686"/>
        <end position="1707"/>
    </location>
</feature>
<proteinExistence type="predicted"/>
<name>A0AA88GPZ5_NAELO</name>
<evidence type="ECO:0000313" key="3">
    <source>
        <dbReference type="Proteomes" id="UP000816034"/>
    </source>
</evidence>
<evidence type="ECO:0000256" key="1">
    <source>
        <dbReference type="SAM" id="MobiDB-lite"/>
    </source>
</evidence>
<organism evidence="2 3">
    <name type="scientific">Naegleria lovaniensis</name>
    <name type="common">Amoeba</name>
    <dbReference type="NCBI Taxonomy" id="51637"/>
    <lineage>
        <taxon>Eukaryota</taxon>
        <taxon>Discoba</taxon>
        <taxon>Heterolobosea</taxon>
        <taxon>Tetramitia</taxon>
        <taxon>Eutetramitia</taxon>
        <taxon>Vahlkampfiidae</taxon>
        <taxon>Naegleria</taxon>
    </lineage>
</organism>
<feature type="region of interest" description="Disordered" evidence="1">
    <location>
        <begin position="795"/>
        <end position="821"/>
    </location>
</feature>
<dbReference type="Proteomes" id="UP000816034">
    <property type="component" value="Unassembled WGS sequence"/>
</dbReference>
<feature type="region of interest" description="Disordered" evidence="1">
    <location>
        <begin position="386"/>
        <end position="405"/>
    </location>
</feature>
<dbReference type="Gene3D" id="1.25.40.10">
    <property type="entry name" value="Tetratricopeptide repeat domain"/>
    <property type="match status" value="1"/>
</dbReference>
<reference evidence="2 3" key="1">
    <citation type="journal article" date="2018" name="BMC Genomics">
        <title>The genome of Naegleria lovaniensis, the basis for a comparative approach to unravel pathogenicity factors of the human pathogenic amoeba N. fowleri.</title>
        <authorList>
            <person name="Liechti N."/>
            <person name="Schurch N."/>
            <person name="Bruggmann R."/>
            <person name="Wittwer M."/>
        </authorList>
    </citation>
    <scope>NUCLEOTIDE SEQUENCE [LARGE SCALE GENOMIC DNA]</scope>
    <source>
        <strain evidence="2 3">ATCC 30569</strain>
    </source>
</reference>
<protein>
    <submittedName>
        <fullName evidence="2">Uncharacterized protein</fullName>
    </submittedName>
</protein>